<dbReference type="Pfam" id="PF00627">
    <property type="entry name" value="UBA"/>
    <property type="match status" value="1"/>
</dbReference>
<dbReference type="Gene3D" id="3.10.20.90">
    <property type="entry name" value="Phosphatidylinositol 3-kinase Catalytic Subunit, Chain A, domain 1"/>
    <property type="match status" value="1"/>
</dbReference>
<keyword evidence="1" id="KW-0227">DNA damage</keyword>
<gene>
    <name evidence="5" type="primary">RAD23</name>
    <name evidence="5" type="ORF">OC846_001478</name>
</gene>
<dbReference type="GO" id="GO:0005654">
    <property type="term" value="C:nucleoplasm"/>
    <property type="evidence" value="ECO:0007669"/>
    <property type="project" value="TreeGrafter"/>
</dbReference>
<proteinExistence type="inferred from homology"/>
<dbReference type="Proteomes" id="UP001176517">
    <property type="component" value="Unassembled WGS sequence"/>
</dbReference>
<dbReference type="FunFam" id="3.10.20.90:FF:000254">
    <property type="entry name" value="UV excision repair protein Rad23"/>
    <property type="match status" value="1"/>
</dbReference>
<dbReference type="NCBIfam" id="TIGR00601">
    <property type="entry name" value="rad23"/>
    <property type="match status" value="1"/>
</dbReference>
<keyword evidence="1" id="KW-0234">DNA repair</keyword>
<dbReference type="SUPFAM" id="SSF101238">
    <property type="entry name" value="XPC-binding domain"/>
    <property type="match status" value="1"/>
</dbReference>
<evidence type="ECO:0000313" key="5">
    <source>
        <dbReference type="EMBL" id="KAK0555926.1"/>
    </source>
</evidence>
<keyword evidence="6" id="KW-1185">Reference proteome</keyword>
<dbReference type="InterPro" id="IPR000626">
    <property type="entry name" value="Ubiquitin-like_dom"/>
</dbReference>
<dbReference type="InterPro" id="IPR004806">
    <property type="entry name" value="Rad23"/>
</dbReference>
<dbReference type="InterPro" id="IPR036353">
    <property type="entry name" value="XPC-bd_sf"/>
</dbReference>
<dbReference type="InterPro" id="IPR015940">
    <property type="entry name" value="UBA"/>
</dbReference>
<dbReference type="GO" id="GO:0043130">
    <property type="term" value="F:ubiquitin binding"/>
    <property type="evidence" value="ECO:0007669"/>
    <property type="project" value="UniProtKB-UniRule"/>
</dbReference>
<dbReference type="FunFam" id="1.10.8.10:FF:000003">
    <property type="entry name" value="UV excision repair protein RAD23 homolog"/>
    <property type="match status" value="1"/>
</dbReference>
<evidence type="ECO:0000259" key="4">
    <source>
        <dbReference type="PROSITE" id="PS50053"/>
    </source>
</evidence>
<dbReference type="GO" id="GO:0005829">
    <property type="term" value="C:cytosol"/>
    <property type="evidence" value="ECO:0007669"/>
    <property type="project" value="TreeGrafter"/>
</dbReference>
<dbReference type="SMART" id="SM00165">
    <property type="entry name" value="UBA"/>
    <property type="match status" value="2"/>
</dbReference>
<evidence type="ECO:0000256" key="1">
    <source>
        <dbReference type="RuleBase" id="RU367049"/>
    </source>
</evidence>
<dbReference type="AlphaFoldDB" id="A0AAN6JTF5"/>
<dbReference type="Pfam" id="PF09280">
    <property type="entry name" value="XPC-binding"/>
    <property type="match status" value="1"/>
</dbReference>
<comment type="function">
    <text evidence="1">Multiubiquitin chain receptor involved in modulation of proteasomal degradation. Involved in nucleotide excision repair.</text>
</comment>
<comment type="similarity">
    <text evidence="1">Belongs to the RAD23 family.</text>
</comment>
<organism evidence="5 6">
    <name type="scientific">Tilletia horrida</name>
    <dbReference type="NCBI Taxonomy" id="155126"/>
    <lineage>
        <taxon>Eukaryota</taxon>
        <taxon>Fungi</taxon>
        <taxon>Dikarya</taxon>
        <taxon>Basidiomycota</taxon>
        <taxon>Ustilaginomycotina</taxon>
        <taxon>Exobasidiomycetes</taxon>
        <taxon>Tilletiales</taxon>
        <taxon>Tilletiaceae</taxon>
        <taxon>Tilletia</taxon>
    </lineage>
</organism>
<keyword evidence="1" id="KW-0963">Cytoplasm</keyword>
<dbReference type="GO" id="GO:0031593">
    <property type="term" value="F:polyubiquitin modification-dependent protein binding"/>
    <property type="evidence" value="ECO:0007669"/>
    <property type="project" value="UniProtKB-UniRule"/>
</dbReference>
<feature type="compositionally biased region" description="Low complexity" evidence="2">
    <location>
        <begin position="81"/>
        <end position="154"/>
    </location>
</feature>
<dbReference type="GO" id="GO:0003684">
    <property type="term" value="F:damaged DNA binding"/>
    <property type="evidence" value="ECO:0007669"/>
    <property type="project" value="UniProtKB-UniRule"/>
</dbReference>
<dbReference type="PANTHER" id="PTHR10621">
    <property type="entry name" value="UV EXCISION REPAIR PROTEIN RAD23"/>
    <property type="match status" value="1"/>
</dbReference>
<dbReference type="InterPro" id="IPR029071">
    <property type="entry name" value="Ubiquitin-like_domsf"/>
</dbReference>
<keyword evidence="1" id="KW-0539">Nucleus</keyword>
<feature type="domain" description="UBA" evidence="3">
    <location>
        <begin position="398"/>
        <end position="441"/>
    </location>
</feature>
<dbReference type="PANTHER" id="PTHR10621:SF0">
    <property type="entry name" value="UV EXCISION REPAIR PROTEIN RAD23"/>
    <property type="match status" value="1"/>
</dbReference>
<evidence type="ECO:0000313" key="6">
    <source>
        <dbReference type="Proteomes" id="UP001176517"/>
    </source>
</evidence>
<sequence>MVRITLKPLSGGTFQLDAEPNDTIATLKSKINELKGHPVELQKIIFSGKILTDEKTIGECNIKEKDFLVVMVSKPKPAPAAPKAAPAAAAPASSSTTAPAATSTSETSTASPATAPTTSSTDEPVSTTTTASATSADAPAAGAGEQPSSGSAASFLSGSALEEAINNLVEMGGFEREQVQRAMRAAFNNPDRAYEYLVTGIPASAAQPAAAPAAGSGADAGAGAGPAAGAGGATPATPARPAGSTGTSAPGAPAAQRTGNLFEAAAAAAGSGGAGGAGAGAAGGGGLAAQLAAMRGAGGAGAGGIDPGQLSAAQQMLGNPAMMEQLQHILQQNPAAIQPLLQQIAQANPALAQAMENNPEEVMNRLQALMGPLLGQGGEGAEGLEDLLGGEGMPQTVELSEEDRANVEQMTGLGIPEQGALMAYLMCGRNIEMAIQYYFENPDEFNEEHFED</sequence>
<dbReference type="Pfam" id="PF00240">
    <property type="entry name" value="ubiquitin"/>
    <property type="match status" value="1"/>
</dbReference>
<reference evidence="5" key="1">
    <citation type="journal article" date="2023" name="PhytoFront">
        <title>Draft Genome Resources of Seven Strains of Tilletia horrida, Causal Agent of Kernel Smut of Rice.</title>
        <authorList>
            <person name="Khanal S."/>
            <person name="Antony Babu S."/>
            <person name="Zhou X.G."/>
        </authorList>
    </citation>
    <scope>NUCLEOTIDE SEQUENCE</scope>
    <source>
        <strain evidence="5">TX6</strain>
    </source>
</reference>
<dbReference type="SUPFAM" id="SSF46934">
    <property type="entry name" value="UBA-like"/>
    <property type="match status" value="2"/>
</dbReference>
<dbReference type="CDD" id="cd01805">
    <property type="entry name" value="Ubl_Rad23"/>
    <property type="match status" value="1"/>
</dbReference>
<dbReference type="CDD" id="cd14280">
    <property type="entry name" value="UBA1_Rad23_like"/>
    <property type="match status" value="1"/>
</dbReference>
<dbReference type="GO" id="GO:0006289">
    <property type="term" value="P:nucleotide-excision repair"/>
    <property type="evidence" value="ECO:0007669"/>
    <property type="project" value="UniProtKB-UniRule"/>
</dbReference>
<feature type="region of interest" description="Disordered" evidence="2">
    <location>
        <begin position="76"/>
        <end position="154"/>
    </location>
</feature>
<dbReference type="SMART" id="SM00213">
    <property type="entry name" value="UBQ"/>
    <property type="match status" value="1"/>
</dbReference>
<feature type="region of interest" description="Disordered" evidence="2">
    <location>
        <begin position="211"/>
        <end position="255"/>
    </location>
</feature>
<evidence type="ECO:0000259" key="3">
    <source>
        <dbReference type="PROSITE" id="PS50030"/>
    </source>
</evidence>
<feature type="domain" description="Ubiquitin-like" evidence="4">
    <location>
        <begin position="2"/>
        <end position="77"/>
    </location>
</feature>
<dbReference type="InterPro" id="IPR009060">
    <property type="entry name" value="UBA-like_sf"/>
</dbReference>
<comment type="subcellular location">
    <subcellularLocation>
        <location evidence="1">Nucleus</location>
    </subcellularLocation>
    <subcellularLocation>
        <location evidence="1">Cytoplasm</location>
    </subcellularLocation>
</comment>
<dbReference type="PROSITE" id="PS50053">
    <property type="entry name" value="UBIQUITIN_2"/>
    <property type="match status" value="1"/>
</dbReference>
<dbReference type="Gene3D" id="1.10.10.540">
    <property type="entry name" value="XPC-binding domain"/>
    <property type="match status" value="1"/>
</dbReference>
<protein>
    <recommendedName>
        <fullName evidence="1">UV excision repair protein RAD23</fullName>
    </recommendedName>
</protein>
<comment type="caution">
    <text evidence="5">The sequence shown here is derived from an EMBL/GenBank/DDBJ whole genome shotgun (WGS) entry which is preliminary data.</text>
</comment>
<dbReference type="InterPro" id="IPR015360">
    <property type="entry name" value="XPC-bd"/>
</dbReference>
<feature type="compositionally biased region" description="Low complexity" evidence="2">
    <location>
        <begin position="233"/>
        <end position="247"/>
    </location>
</feature>
<dbReference type="GO" id="GO:0043161">
    <property type="term" value="P:proteasome-mediated ubiquitin-dependent protein catabolic process"/>
    <property type="evidence" value="ECO:0007669"/>
    <property type="project" value="UniProtKB-UniRule"/>
</dbReference>
<feature type="compositionally biased region" description="Gly residues" evidence="2">
    <location>
        <begin position="218"/>
        <end position="232"/>
    </location>
</feature>
<dbReference type="EMBL" id="JAPDMZ010000022">
    <property type="protein sequence ID" value="KAK0555926.1"/>
    <property type="molecule type" value="Genomic_DNA"/>
</dbReference>
<dbReference type="SUPFAM" id="SSF54236">
    <property type="entry name" value="Ubiquitin-like"/>
    <property type="match status" value="1"/>
</dbReference>
<dbReference type="Gene3D" id="1.10.8.10">
    <property type="entry name" value="DNA helicase RuvA subunit, C-terminal domain"/>
    <property type="match status" value="2"/>
</dbReference>
<name>A0AAN6JTF5_9BASI</name>
<dbReference type="PROSITE" id="PS50030">
    <property type="entry name" value="UBA"/>
    <property type="match status" value="2"/>
</dbReference>
<evidence type="ECO:0000256" key="2">
    <source>
        <dbReference type="SAM" id="MobiDB-lite"/>
    </source>
</evidence>
<feature type="domain" description="UBA" evidence="3">
    <location>
        <begin position="159"/>
        <end position="200"/>
    </location>
</feature>
<accession>A0AAN6JTF5</accession>
<dbReference type="PRINTS" id="PR01839">
    <property type="entry name" value="RAD23PROTEIN"/>
</dbReference>
<dbReference type="GO" id="GO:0070628">
    <property type="term" value="F:proteasome binding"/>
    <property type="evidence" value="ECO:0007669"/>
    <property type="project" value="TreeGrafter"/>
</dbReference>